<reference evidence="1" key="2">
    <citation type="submission" date="2025-09" db="UniProtKB">
        <authorList>
            <consortium name="EnsemblPlants"/>
        </authorList>
    </citation>
    <scope>IDENTIFICATION</scope>
</reference>
<evidence type="ECO:0000313" key="1">
    <source>
        <dbReference type="EnsemblPlants" id="AVESA.00010b.r2.6CG1127970.1.CDS.1"/>
    </source>
</evidence>
<keyword evidence="2" id="KW-1185">Reference proteome</keyword>
<reference evidence="1" key="1">
    <citation type="submission" date="2021-05" db="EMBL/GenBank/DDBJ databases">
        <authorList>
            <person name="Scholz U."/>
            <person name="Mascher M."/>
            <person name="Fiebig A."/>
        </authorList>
    </citation>
    <scope>NUCLEOTIDE SEQUENCE [LARGE SCALE GENOMIC DNA]</scope>
</reference>
<dbReference type="EnsemblPlants" id="AVESA.00010b.r2.6CG1127970.1">
    <property type="protein sequence ID" value="AVESA.00010b.r2.6CG1127970.1.CDS.1"/>
    <property type="gene ID" value="AVESA.00010b.r2.6CG1127970"/>
</dbReference>
<proteinExistence type="predicted"/>
<organism evidence="1 2">
    <name type="scientific">Avena sativa</name>
    <name type="common">Oat</name>
    <dbReference type="NCBI Taxonomy" id="4498"/>
    <lineage>
        <taxon>Eukaryota</taxon>
        <taxon>Viridiplantae</taxon>
        <taxon>Streptophyta</taxon>
        <taxon>Embryophyta</taxon>
        <taxon>Tracheophyta</taxon>
        <taxon>Spermatophyta</taxon>
        <taxon>Magnoliopsida</taxon>
        <taxon>Liliopsida</taxon>
        <taxon>Poales</taxon>
        <taxon>Poaceae</taxon>
        <taxon>BOP clade</taxon>
        <taxon>Pooideae</taxon>
        <taxon>Poodae</taxon>
        <taxon>Poeae</taxon>
        <taxon>Poeae Chloroplast Group 1 (Aveneae type)</taxon>
        <taxon>Aveninae</taxon>
        <taxon>Avena</taxon>
    </lineage>
</organism>
<dbReference type="Proteomes" id="UP001732700">
    <property type="component" value="Chromosome 6C"/>
</dbReference>
<accession>A0ACD5ZBG2</accession>
<sequence length="271" mass="29632">MAFAASPSGDIIASAGTDRRTLIYDGGGGAVSPGPTMRSAKAYLFLVPVGDHMFFAISAYPRLDVPQGSLFEALQLRPGGRWAWTAVPDPPGLARQERKDVTAYFVSGARVYVSLERQGTYSYDTAGRRWRSEGAWDLPVQGRAVLVPNFLGTGRRLLFGFRSSDDLTHPLCVVNMDARPPVIIASWPEAVCPPQAWWAGYMVSPYIAQLSYFGGGRFCISVTTHNCEKPVKRSVVSFTAVELTPELHLIKRQTSCYLIPQSSRGGRADVL</sequence>
<protein>
    <submittedName>
        <fullName evidence="1">Uncharacterized protein</fullName>
    </submittedName>
</protein>
<evidence type="ECO:0000313" key="2">
    <source>
        <dbReference type="Proteomes" id="UP001732700"/>
    </source>
</evidence>
<name>A0ACD5ZBG2_AVESA</name>